<comment type="caution">
    <text evidence="3">The sequence shown here is derived from an EMBL/GenBank/DDBJ whole genome shotgun (WGS) entry which is preliminary data.</text>
</comment>
<evidence type="ECO:0000256" key="1">
    <source>
        <dbReference type="SAM" id="Coils"/>
    </source>
</evidence>
<dbReference type="PANTHER" id="PTHR40469">
    <property type="entry name" value="SECRETED GLYCOSYL HYDROLASE"/>
    <property type="match status" value="1"/>
</dbReference>
<evidence type="ECO:0000313" key="4">
    <source>
        <dbReference type="Proteomes" id="UP000475249"/>
    </source>
</evidence>
<reference evidence="3 4" key="1">
    <citation type="submission" date="2020-01" db="EMBL/GenBank/DDBJ databases">
        <title>Bacteria diversity of Porities sp.</title>
        <authorList>
            <person name="Wang G."/>
        </authorList>
    </citation>
    <scope>NUCLEOTIDE SEQUENCE [LARGE SCALE GENOMIC DNA]</scope>
    <source>
        <strain evidence="3 4">R33</strain>
    </source>
</reference>
<dbReference type="Gene3D" id="3.40.50.880">
    <property type="match status" value="1"/>
</dbReference>
<dbReference type="Pfam" id="PF06283">
    <property type="entry name" value="ThuA"/>
    <property type="match status" value="1"/>
</dbReference>
<dbReference type="SUPFAM" id="SSF52317">
    <property type="entry name" value="Class I glutamine amidotransferase-like"/>
    <property type="match status" value="1"/>
</dbReference>
<dbReference type="InterPro" id="IPR029062">
    <property type="entry name" value="Class_I_gatase-like"/>
</dbReference>
<dbReference type="EMBL" id="WXYO01000007">
    <property type="protein sequence ID" value="NAS13342.1"/>
    <property type="molecule type" value="Genomic_DNA"/>
</dbReference>
<dbReference type="PANTHER" id="PTHR40469:SF2">
    <property type="entry name" value="GALACTOSE-BINDING DOMAIN-LIKE SUPERFAMILY PROTEIN"/>
    <property type="match status" value="1"/>
</dbReference>
<keyword evidence="1" id="KW-0175">Coiled coil</keyword>
<accession>A0A6L9EFH6</accession>
<gene>
    <name evidence="3" type="ORF">GTQ38_15120</name>
</gene>
<proteinExistence type="predicted"/>
<feature type="domain" description="ThuA-like" evidence="2">
    <location>
        <begin position="44"/>
        <end position="283"/>
    </location>
</feature>
<dbReference type="AlphaFoldDB" id="A0A6L9EFH6"/>
<name>A0A6L9EFH6_9FLAO</name>
<evidence type="ECO:0000259" key="2">
    <source>
        <dbReference type="Pfam" id="PF06283"/>
    </source>
</evidence>
<sequence>MFLFSFVLSAQNLKPIELNEDWLNKISDLVPETAKEPGSAEKQILIFSLHTGYEHWTIPHTAAVMEILVDKIESYNSVTSFDIQEFQMENLKKYDAVILNNNCSKRDKRNLFWDVLSQNKSLSKEQAEKQANAMENNLLEYVRSGGGLIVLHGGITMQNKSDAFSELVGGSFDYHPKQQNIKVELVDADHPLLSAFEGKGFEHIDEPYFFNNAYFDYDFRPLLYMDANSLTDLREPVEDNIKYISWIKRYGNGRVFYSSLSHNAQSYDNSGLLKFLSDGMRYAAGELACDDAPMGKP</sequence>
<dbReference type="Proteomes" id="UP000475249">
    <property type="component" value="Unassembled WGS sequence"/>
</dbReference>
<keyword evidence="4" id="KW-1185">Reference proteome</keyword>
<protein>
    <submittedName>
        <fullName evidence="3">ThuA domain-containing protein</fullName>
    </submittedName>
</protein>
<feature type="coiled-coil region" evidence="1">
    <location>
        <begin position="117"/>
        <end position="144"/>
    </location>
</feature>
<organism evidence="3 4">
    <name type="scientific">Poritiphilus flavus</name>
    <dbReference type="NCBI Taxonomy" id="2697053"/>
    <lineage>
        <taxon>Bacteria</taxon>
        <taxon>Pseudomonadati</taxon>
        <taxon>Bacteroidota</taxon>
        <taxon>Flavobacteriia</taxon>
        <taxon>Flavobacteriales</taxon>
        <taxon>Flavobacteriaceae</taxon>
        <taxon>Poritiphilus</taxon>
    </lineage>
</organism>
<dbReference type="InterPro" id="IPR029010">
    <property type="entry name" value="ThuA-like"/>
</dbReference>
<evidence type="ECO:0000313" key="3">
    <source>
        <dbReference type="EMBL" id="NAS13342.1"/>
    </source>
</evidence>